<feature type="compositionally biased region" description="Acidic residues" evidence="1">
    <location>
        <begin position="432"/>
        <end position="445"/>
    </location>
</feature>
<dbReference type="Proteomes" id="UP000235145">
    <property type="component" value="Unassembled WGS sequence"/>
</dbReference>
<feature type="region of interest" description="Disordered" evidence="1">
    <location>
        <begin position="414"/>
        <end position="532"/>
    </location>
</feature>
<dbReference type="AlphaFoldDB" id="A0A9R1UEB4"/>
<feature type="region of interest" description="Disordered" evidence="1">
    <location>
        <begin position="344"/>
        <end position="375"/>
    </location>
</feature>
<organism evidence="2 3">
    <name type="scientific">Lactuca sativa</name>
    <name type="common">Garden lettuce</name>
    <dbReference type="NCBI Taxonomy" id="4236"/>
    <lineage>
        <taxon>Eukaryota</taxon>
        <taxon>Viridiplantae</taxon>
        <taxon>Streptophyta</taxon>
        <taxon>Embryophyta</taxon>
        <taxon>Tracheophyta</taxon>
        <taxon>Spermatophyta</taxon>
        <taxon>Magnoliopsida</taxon>
        <taxon>eudicotyledons</taxon>
        <taxon>Gunneridae</taxon>
        <taxon>Pentapetalae</taxon>
        <taxon>asterids</taxon>
        <taxon>campanulids</taxon>
        <taxon>Asterales</taxon>
        <taxon>Asteraceae</taxon>
        <taxon>Cichorioideae</taxon>
        <taxon>Cichorieae</taxon>
        <taxon>Lactucinae</taxon>
        <taxon>Lactuca</taxon>
    </lineage>
</organism>
<dbReference type="EMBL" id="NBSK02000009">
    <property type="protein sequence ID" value="KAJ0185490.1"/>
    <property type="molecule type" value="Genomic_DNA"/>
</dbReference>
<gene>
    <name evidence="2" type="ORF">LSAT_V11C900487100</name>
</gene>
<evidence type="ECO:0000313" key="2">
    <source>
        <dbReference type="EMBL" id="KAJ0185490.1"/>
    </source>
</evidence>
<proteinExistence type="predicted"/>
<keyword evidence="3" id="KW-1185">Reference proteome</keyword>
<feature type="compositionally biased region" description="Basic and acidic residues" evidence="1">
    <location>
        <begin position="297"/>
        <end position="312"/>
    </location>
</feature>
<feature type="compositionally biased region" description="Acidic residues" evidence="1">
    <location>
        <begin position="488"/>
        <end position="499"/>
    </location>
</feature>
<evidence type="ECO:0000313" key="3">
    <source>
        <dbReference type="Proteomes" id="UP000235145"/>
    </source>
</evidence>
<sequence length="593" mass="65827">MASSLFTFSSTSRRVIPAANSPPLPIYTKATNVVFNPDIPDVHRGLGLDDLVNFLASCRLRYAISDIPSEFFPEHVCEFYYTATVNDENNVITGTIGRGRHSVFITAELLSAALRLPIFEPFSELPSIESCRRLFYQLGYDHSKVGARSALILRQCMTPGWKFFTGALCKCVGHKSRSGDQLSNYEQQVVCSLLLNKILDYGALFFDQLVQLLHANVRVDHVPFPRWIALVLDNFFAADYFSHPGNPIQCPRMSIRMYQDDPLDTDIGISDRMREWIANPYTVPSLTADTDEGAAGNHEDHAGQEDEPHDGGHFSPQLSHHIVSVTEKVPSAKKDSLIQGEQQFQGEHPSQGEHPPQGDQYSLGMPPSSQAAPGTSFLQIPASTFTELLTLTRDMSQRLLRIEADVHQLKEVLLHTPSPSPQTDDAQKGGDTDDDDDVDDNVDNDPNERDTEPVDNTIVQTESPKPMHESDSAEPNSPTTTEKLVEDSEHDDEPDDECQILDMNFIDPFIPVQDENSDDLENESQRQDMKIVDPIVDPIIPVQGEDSDVASEDSHPLSRKRKVADTDLAHSHTDTSLSCKKPKSVVSISKLGG</sequence>
<reference evidence="2 3" key="1">
    <citation type="journal article" date="2017" name="Nat. Commun.">
        <title>Genome assembly with in vitro proximity ligation data and whole-genome triplication in lettuce.</title>
        <authorList>
            <person name="Reyes-Chin-Wo S."/>
            <person name="Wang Z."/>
            <person name="Yang X."/>
            <person name="Kozik A."/>
            <person name="Arikit S."/>
            <person name="Song C."/>
            <person name="Xia L."/>
            <person name="Froenicke L."/>
            <person name="Lavelle D.O."/>
            <person name="Truco M.J."/>
            <person name="Xia R."/>
            <person name="Zhu S."/>
            <person name="Xu C."/>
            <person name="Xu H."/>
            <person name="Xu X."/>
            <person name="Cox K."/>
            <person name="Korf I."/>
            <person name="Meyers B.C."/>
            <person name="Michelmore R.W."/>
        </authorList>
    </citation>
    <scope>NUCLEOTIDE SEQUENCE [LARGE SCALE GENOMIC DNA]</scope>
    <source>
        <strain evidence="3">cv. Salinas</strain>
        <tissue evidence="2">Seedlings</tissue>
    </source>
</reference>
<feature type="compositionally biased region" description="Polar residues" evidence="1">
    <location>
        <begin position="473"/>
        <end position="482"/>
    </location>
</feature>
<feature type="region of interest" description="Disordered" evidence="1">
    <location>
        <begin position="544"/>
        <end position="593"/>
    </location>
</feature>
<name>A0A9R1UEB4_LACSA</name>
<feature type="compositionally biased region" description="Basic and acidic residues" evidence="1">
    <location>
        <begin position="563"/>
        <end position="573"/>
    </location>
</feature>
<comment type="caution">
    <text evidence="2">The sequence shown here is derived from an EMBL/GenBank/DDBJ whole genome shotgun (WGS) entry which is preliminary data.</text>
</comment>
<accession>A0A9R1UEB4</accession>
<feature type="region of interest" description="Disordered" evidence="1">
    <location>
        <begin position="285"/>
        <end position="317"/>
    </location>
</feature>
<protein>
    <submittedName>
        <fullName evidence="2">Uncharacterized protein</fullName>
    </submittedName>
</protein>
<evidence type="ECO:0000256" key="1">
    <source>
        <dbReference type="SAM" id="MobiDB-lite"/>
    </source>
</evidence>